<evidence type="ECO:0000313" key="4">
    <source>
        <dbReference type="EMBL" id="CAH1636680.1"/>
    </source>
</evidence>
<keyword evidence="2" id="KW-0732">Signal</keyword>
<dbReference type="GO" id="GO:0003682">
    <property type="term" value="F:chromatin binding"/>
    <property type="evidence" value="ECO:0007669"/>
    <property type="project" value="TreeGrafter"/>
</dbReference>
<dbReference type="PANTHER" id="PTHR14324">
    <property type="entry name" value="CONDENSIN-2 COMPLEX SUBUNIT H2"/>
    <property type="match status" value="1"/>
</dbReference>
<evidence type="ECO:0000256" key="2">
    <source>
        <dbReference type="SAM" id="SignalP"/>
    </source>
</evidence>
<feature type="domain" description="Condensin II complex subunit H2 N-terminal" evidence="3">
    <location>
        <begin position="51"/>
        <end position="140"/>
    </location>
</feature>
<dbReference type="AlphaFoldDB" id="A0A9P0HZE1"/>
<dbReference type="InterPro" id="IPR031739">
    <property type="entry name" value="Ncaph2"/>
</dbReference>
<gene>
    <name evidence="4" type="ORF">SPLIT_LOCUS2042</name>
</gene>
<feature type="compositionally biased region" description="Pro residues" evidence="1">
    <location>
        <begin position="261"/>
        <end position="275"/>
    </location>
</feature>
<dbReference type="PANTHER" id="PTHR14324:SF3">
    <property type="entry name" value="CONDENSIN-2 COMPLEX SUBUNIT H2"/>
    <property type="match status" value="1"/>
</dbReference>
<organism evidence="4 5">
    <name type="scientific">Spodoptera littoralis</name>
    <name type="common">Egyptian cotton leafworm</name>
    <dbReference type="NCBI Taxonomy" id="7109"/>
    <lineage>
        <taxon>Eukaryota</taxon>
        <taxon>Metazoa</taxon>
        <taxon>Ecdysozoa</taxon>
        <taxon>Arthropoda</taxon>
        <taxon>Hexapoda</taxon>
        <taxon>Insecta</taxon>
        <taxon>Pterygota</taxon>
        <taxon>Neoptera</taxon>
        <taxon>Endopterygota</taxon>
        <taxon>Lepidoptera</taxon>
        <taxon>Glossata</taxon>
        <taxon>Ditrysia</taxon>
        <taxon>Noctuoidea</taxon>
        <taxon>Noctuidae</taxon>
        <taxon>Amphipyrinae</taxon>
        <taxon>Spodoptera</taxon>
    </lineage>
</organism>
<evidence type="ECO:0000259" key="3">
    <source>
        <dbReference type="Pfam" id="PF06278"/>
    </source>
</evidence>
<keyword evidence="5" id="KW-1185">Reference proteome</keyword>
<evidence type="ECO:0000256" key="1">
    <source>
        <dbReference type="SAM" id="MobiDB-lite"/>
    </source>
</evidence>
<dbReference type="GO" id="GO:0000796">
    <property type="term" value="C:condensin complex"/>
    <property type="evidence" value="ECO:0007669"/>
    <property type="project" value="TreeGrafter"/>
</dbReference>
<accession>A0A9P0HZE1</accession>
<evidence type="ECO:0000313" key="5">
    <source>
        <dbReference type="Proteomes" id="UP001153321"/>
    </source>
</evidence>
<dbReference type="GO" id="GO:0005634">
    <property type="term" value="C:nucleus"/>
    <property type="evidence" value="ECO:0007669"/>
    <property type="project" value="TreeGrafter"/>
</dbReference>
<feature type="signal peptide" evidence="2">
    <location>
        <begin position="1"/>
        <end position="21"/>
    </location>
</feature>
<dbReference type="Pfam" id="PF06278">
    <property type="entry name" value="CNDH2_N"/>
    <property type="match status" value="1"/>
</dbReference>
<feature type="chain" id="PRO_5040251455" description="Condensin II complex subunit H2 N-terminal domain-containing protein" evidence="2">
    <location>
        <begin position="22"/>
        <end position="619"/>
    </location>
</feature>
<dbReference type="GO" id="GO:0010032">
    <property type="term" value="P:meiotic chromosome condensation"/>
    <property type="evidence" value="ECO:0007669"/>
    <property type="project" value="TreeGrafter"/>
</dbReference>
<proteinExistence type="predicted"/>
<dbReference type="GO" id="GO:0051306">
    <property type="term" value="P:mitotic sister chromatid separation"/>
    <property type="evidence" value="ECO:0007669"/>
    <property type="project" value="TreeGrafter"/>
</dbReference>
<dbReference type="Proteomes" id="UP001153321">
    <property type="component" value="Chromosome 13"/>
</dbReference>
<sequence length="619" mass="67034">MATVVITLFLFVQFYVCKMDAVCIKKPRTPLSSRREKRWSMNSQRLDEIVAQLMQPVSMKDQDRLFNQNITELLEDYMTETGLKALERGEDVRFNFPEMAILLQHTVDMYSQKVDRLHQSILDYCDKLLAAREEADGQAAEGAGLAGLAGLARRARRRGSSELEFAHIALSAAAAREPAAPRPPPTLPRMYVELEPRVITASDAQLLDYAGEPIGLLSDFQVTWRLHRGLLVDELEDGSSQARTLRPISLLELQEAIAAAAPPPPPPGDAPPPPAARTSTPERGDSPPRTPDPARPHHTSDLDATLMSPNLADIIRAPDLAAPIRTPDLAAMAHAPEAAEAEEGALGETCQTPAQPGATADLTTPKLTKKERKRKFESNDAAAISNGAALKMSVGEDLRQMLDEVQEFSIPPTWIKKIVKRRRTEILTNRRQIREETPIPHGDFSGWSAEEGARAVAAAAKHASRLFDSDDDDGFFEQSSVADSDASRAEEPRVADLAPAALQGLAPPEGAGGGEGAGWQQRVLARAVEGAAPDVRALARAVLRSLGAAGAAGAPWRALRRDVAAPTSHVLLATLFLANSRNVEVLAGPALSVAEFSLRLLSTDEGRYREAAAQEPFLR</sequence>
<feature type="compositionally biased region" description="Basic and acidic residues" evidence="1">
    <location>
        <begin position="280"/>
        <end position="301"/>
    </location>
</feature>
<reference evidence="4" key="1">
    <citation type="submission" date="2022-02" db="EMBL/GenBank/DDBJ databases">
        <authorList>
            <person name="King R."/>
        </authorList>
    </citation>
    <scope>NUCLEOTIDE SEQUENCE</scope>
</reference>
<dbReference type="EMBL" id="LR824544">
    <property type="protein sequence ID" value="CAH1636680.1"/>
    <property type="molecule type" value="Genomic_DNA"/>
</dbReference>
<feature type="region of interest" description="Disordered" evidence="1">
    <location>
        <begin position="259"/>
        <end position="304"/>
    </location>
</feature>
<dbReference type="InterPro" id="IPR009378">
    <property type="entry name" value="H2_N"/>
</dbReference>
<name>A0A9P0HZE1_SPOLI</name>
<protein>
    <recommendedName>
        <fullName evidence="3">Condensin II complex subunit H2 N-terminal domain-containing protein</fullName>
    </recommendedName>
</protein>